<feature type="signal peptide" evidence="17">
    <location>
        <begin position="1"/>
        <end position="30"/>
    </location>
</feature>
<keyword evidence="21" id="KW-1185">Reference proteome</keyword>
<dbReference type="Gene3D" id="2.170.130.10">
    <property type="entry name" value="TonB-dependent receptor, plug domain"/>
    <property type="match status" value="1"/>
</dbReference>
<evidence type="ECO:0000256" key="13">
    <source>
        <dbReference type="ARBA" id="ARBA00023237"/>
    </source>
</evidence>
<evidence type="ECO:0000256" key="16">
    <source>
        <dbReference type="RuleBase" id="RU003357"/>
    </source>
</evidence>
<comment type="subcellular location">
    <subcellularLocation>
        <location evidence="1 14">Cell outer membrane</location>
        <topology evidence="1 14">Multi-pass membrane protein</topology>
    </subcellularLocation>
</comment>
<evidence type="ECO:0000256" key="10">
    <source>
        <dbReference type="ARBA" id="ARBA00023077"/>
    </source>
</evidence>
<evidence type="ECO:0000256" key="8">
    <source>
        <dbReference type="ARBA" id="ARBA00023004"/>
    </source>
</evidence>
<comment type="caution">
    <text evidence="20">The sequence shown here is derived from an EMBL/GenBank/DDBJ whole genome shotgun (WGS) entry which is preliminary data.</text>
</comment>
<evidence type="ECO:0000259" key="18">
    <source>
        <dbReference type="Pfam" id="PF00593"/>
    </source>
</evidence>
<dbReference type="Gene3D" id="2.40.170.20">
    <property type="entry name" value="TonB-dependent receptor, beta-barrel domain"/>
    <property type="match status" value="1"/>
</dbReference>
<accession>A0A7W6JX34</accession>
<keyword evidence="10 16" id="KW-0798">TonB box</keyword>
<dbReference type="RefSeq" id="WP_184000513.1">
    <property type="nucleotide sequence ID" value="NZ_JACIEH010000005.1"/>
</dbReference>
<proteinExistence type="inferred from homology"/>
<dbReference type="AlphaFoldDB" id="A0A7W6JX34"/>
<evidence type="ECO:0000256" key="14">
    <source>
        <dbReference type="PROSITE-ProRule" id="PRU01360"/>
    </source>
</evidence>
<protein>
    <submittedName>
        <fullName evidence="20">Catecholate siderophore receptor</fullName>
    </submittedName>
</protein>
<reference evidence="20 21" key="1">
    <citation type="submission" date="2020-08" db="EMBL/GenBank/DDBJ databases">
        <title>Genomic Encyclopedia of Type Strains, Phase IV (KMG-IV): sequencing the most valuable type-strain genomes for metagenomic binning, comparative biology and taxonomic classification.</title>
        <authorList>
            <person name="Goeker M."/>
        </authorList>
    </citation>
    <scope>NUCLEOTIDE SEQUENCE [LARGE SCALE GENOMIC DNA]</scope>
    <source>
        <strain evidence="20 21">DSM 101806</strain>
    </source>
</reference>
<keyword evidence="8" id="KW-0408">Iron</keyword>
<evidence type="ECO:0000313" key="21">
    <source>
        <dbReference type="Proteomes" id="UP000557392"/>
    </source>
</evidence>
<evidence type="ECO:0000256" key="9">
    <source>
        <dbReference type="ARBA" id="ARBA00023065"/>
    </source>
</evidence>
<evidence type="ECO:0000256" key="7">
    <source>
        <dbReference type="ARBA" id="ARBA00022729"/>
    </source>
</evidence>
<keyword evidence="5" id="KW-0410">Iron transport</keyword>
<keyword evidence="4 14" id="KW-1134">Transmembrane beta strand</keyword>
<feature type="chain" id="PRO_5031155606" evidence="17">
    <location>
        <begin position="31"/>
        <end position="736"/>
    </location>
</feature>
<feature type="short sequence motif" description="TonB C-terminal box" evidence="15">
    <location>
        <begin position="719"/>
        <end position="736"/>
    </location>
</feature>
<dbReference type="EMBL" id="JACIEH010000005">
    <property type="protein sequence ID" value="MBB4101159.1"/>
    <property type="molecule type" value="Genomic_DNA"/>
</dbReference>
<keyword evidence="7 17" id="KW-0732">Signal</keyword>
<dbReference type="NCBIfam" id="TIGR01783">
    <property type="entry name" value="TonB-siderophor"/>
    <property type="match status" value="1"/>
</dbReference>
<dbReference type="PROSITE" id="PS52016">
    <property type="entry name" value="TONB_DEPENDENT_REC_3"/>
    <property type="match status" value="1"/>
</dbReference>
<dbReference type="GO" id="GO:0015344">
    <property type="term" value="F:siderophore uptake transmembrane transporter activity"/>
    <property type="evidence" value="ECO:0007669"/>
    <property type="project" value="TreeGrafter"/>
</dbReference>
<keyword evidence="13 14" id="KW-0998">Cell outer membrane</keyword>
<dbReference type="PANTHER" id="PTHR32552:SF68">
    <property type="entry name" value="FERRICHROME OUTER MEMBRANE TRANSPORTER_PHAGE RECEPTOR"/>
    <property type="match status" value="1"/>
</dbReference>
<keyword evidence="9" id="KW-0406">Ion transport</keyword>
<dbReference type="InterPro" id="IPR010917">
    <property type="entry name" value="TonB_rcpt_CS"/>
</dbReference>
<dbReference type="Pfam" id="PF07715">
    <property type="entry name" value="Plug"/>
    <property type="match status" value="1"/>
</dbReference>
<dbReference type="InterPro" id="IPR039426">
    <property type="entry name" value="TonB-dep_rcpt-like"/>
</dbReference>
<dbReference type="Pfam" id="PF00593">
    <property type="entry name" value="TonB_dep_Rec_b-barrel"/>
    <property type="match status" value="1"/>
</dbReference>
<dbReference type="InterPro" id="IPR000531">
    <property type="entry name" value="Beta-barrel_TonB"/>
</dbReference>
<feature type="domain" description="TonB-dependent receptor-like beta-barrel" evidence="18">
    <location>
        <begin position="244"/>
        <end position="705"/>
    </location>
</feature>
<dbReference type="GO" id="GO:0038023">
    <property type="term" value="F:signaling receptor activity"/>
    <property type="evidence" value="ECO:0007669"/>
    <property type="project" value="InterPro"/>
</dbReference>
<evidence type="ECO:0000313" key="20">
    <source>
        <dbReference type="EMBL" id="MBB4101159.1"/>
    </source>
</evidence>
<evidence type="ECO:0000256" key="11">
    <source>
        <dbReference type="ARBA" id="ARBA00023136"/>
    </source>
</evidence>
<evidence type="ECO:0000256" key="12">
    <source>
        <dbReference type="ARBA" id="ARBA00023170"/>
    </source>
</evidence>
<dbReference type="CDD" id="cd01347">
    <property type="entry name" value="ligand_gated_channel"/>
    <property type="match status" value="1"/>
</dbReference>
<evidence type="ECO:0000256" key="1">
    <source>
        <dbReference type="ARBA" id="ARBA00004571"/>
    </source>
</evidence>
<dbReference type="InterPro" id="IPR037066">
    <property type="entry name" value="Plug_dom_sf"/>
</dbReference>
<dbReference type="InterPro" id="IPR012910">
    <property type="entry name" value="Plug_dom"/>
</dbReference>
<evidence type="ECO:0000259" key="19">
    <source>
        <dbReference type="Pfam" id="PF07715"/>
    </source>
</evidence>
<evidence type="ECO:0000256" key="3">
    <source>
        <dbReference type="ARBA" id="ARBA00022448"/>
    </source>
</evidence>
<keyword evidence="6 14" id="KW-0812">Transmembrane</keyword>
<keyword evidence="11 14" id="KW-0472">Membrane</keyword>
<organism evidence="20 21">
    <name type="scientific">Sphingomonas kyeonggiensis</name>
    <dbReference type="NCBI Taxonomy" id="1268553"/>
    <lineage>
        <taxon>Bacteria</taxon>
        <taxon>Pseudomonadati</taxon>
        <taxon>Pseudomonadota</taxon>
        <taxon>Alphaproteobacteria</taxon>
        <taxon>Sphingomonadales</taxon>
        <taxon>Sphingomonadaceae</taxon>
        <taxon>Sphingomonas</taxon>
    </lineage>
</organism>
<keyword evidence="3 14" id="KW-0813">Transport</keyword>
<dbReference type="SUPFAM" id="SSF56935">
    <property type="entry name" value="Porins"/>
    <property type="match status" value="1"/>
</dbReference>
<feature type="domain" description="TonB-dependent receptor plug" evidence="19">
    <location>
        <begin position="75"/>
        <end position="171"/>
    </location>
</feature>
<evidence type="ECO:0000256" key="15">
    <source>
        <dbReference type="PROSITE-ProRule" id="PRU10144"/>
    </source>
</evidence>
<sequence length="736" mass="80444">MLHAMSPARFRAGLLVTSAILVLGATAAHAQDSQQGSGKVLGSVTVTDTAIDESEAQSSYKVTRTTFATRTDTPLIDVPQAVNVVTVKQIEDQAANSIGDAIRYVPGVFSAQGEGNRETLILRGNTTTGDFFVDGMRDDVQTYRDLYNIEQLQVFRGSNAMIFGRGGIGGVINRVTKVADWTPHRAFRLEGGSFEHKRAQFDLGTPLSGAVAVRLTGVYQDSDSYRDGVNYNRWGFNPMVSFKLGEATTVTAGYEHFEDSRVADRGVSSYAGRPLNTPRGQFFGDPEQSPTWTNTDAATLYIEHRFSDAITLRNRTRYADYDKFYQNVFPAAVNTAAMTNPAGLPAGTYAAGTIVAIQGYNNLTNRRNFINQTDLNAEFSTGGIEHVLLAGFEYGHQKTDNLRQEGFFPTPTNASGVTTIYATLANPTIRRPDIRWAQGPSSPQNKGTAEVVAGYVQDQVSLSSALDVIVGVRFEHFRTRVTDLRAARTFDVTNDLWSPRAALVFKPAENASIYAGYSRTYLPRGGDQLTGLSLANSALRPEKYDNYEIGAKWDVVPSFNLAAAVFQLDRSNVLALSNPNDPSSLQVPIGRQRNRGVELSAQGEITDQLSMVASYTYSDPTFRDTLPGAVKVGNVVANVPRHAASLWTRFDPTEALGAAIGVIHQGKRFSGTDNTVSMPGYTRVDGAIYYRLSEAVDLQVNLENLFNERYFLFAHSNTNFTPGSPRAFKAGLNVRF</sequence>
<dbReference type="InterPro" id="IPR010105">
    <property type="entry name" value="TonB_sidphr_rcpt"/>
</dbReference>
<evidence type="ECO:0000256" key="2">
    <source>
        <dbReference type="ARBA" id="ARBA00009810"/>
    </source>
</evidence>
<dbReference type="GO" id="GO:0015891">
    <property type="term" value="P:siderophore transport"/>
    <property type="evidence" value="ECO:0007669"/>
    <property type="project" value="InterPro"/>
</dbReference>
<name>A0A7W6JX34_9SPHN</name>
<keyword evidence="12 20" id="KW-0675">Receptor</keyword>
<dbReference type="InterPro" id="IPR036942">
    <property type="entry name" value="Beta-barrel_TonB_sf"/>
</dbReference>
<dbReference type="PANTHER" id="PTHR32552">
    <property type="entry name" value="FERRICHROME IRON RECEPTOR-RELATED"/>
    <property type="match status" value="1"/>
</dbReference>
<dbReference type="PROSITE" id="PS01156">
    <property type="entry name" value="TONB_DEPENDENT_REC_2"/>
    <property type="match status" value="1"/>
</dbReference>
<evidence type="ECO:0000256" key="5">
    <source>
        <dbReference type="ARBA" id="ARBA00022496"/>
    </source>
</evidence>
<evidence type="ECO:0000256" key="6">
    <source>
        <dbReference type="ARBA" id="ARBA00022692"/>
    </source>
</evidence>
<evidence type="ECO:0000256" key="4">
    <source>
        <dbReference type="ARBA" id="ARBA00022452"/>
    </source>
</evidence>
<gene>
    <name evidence="20" type="ORF">GGR46_004749</name>
</gene>
<comment type="similarity">
    <text evidence="2 14 16">Belongs to the TonB-dependent receptor family.</text>
</comment>
<dbReference type="GO" id="GO:0009279">
    <property type="term" value="C:cell outer membrane"/>
    <property type="evidence" value="ECO:0007669"/>
    <property type="project" value="UniProtKB-SubCell"/>
</dbReference>
<dbReference type="Proteomes" id="UP000557392">
    <property type="component" value="Unassembled WGS sequence"/>
</dbReference>
<evidence type="ECO:0000256" key="17">
    <source>
        <dbReference type="SAM" id="SignalP"/>
    </source>
</evidence>